<dbReference type="AlphaFoldDB" id="A0A6C0I675"/>
<reference evidence="2" key="1">
    <citation type="journal article" date="2020" name="Nature">
        <title>Giant virus diversity and host interactions through global metagenomics.</title>
        <authorList>
            <person name="Schulz F."/>
            <person name="Roux S."/>
            <person name="Paez-Espino D."/>
            <person name="Jungbluth S."/>
            <person name="Walsh D.A."/>
            <person name="Denef V.J."/>
            <person name="McMahon K.D."/>
            <person name="Konstantinidis K.T."/>
            <person name="Eloe-Fadrosh E.A."/>
            <person name="Kyrpides N.C."/>
            <person name="Woyke T."/>
        </authorList>
    </citation>
    <scope>NUCLEOTIDE SEQUENCE</scope>
    <source>
        <strain evidence="2">GVMAG-M-3300023184-190</strain>
    </source>
</reference>
<name>A0A6C0I675_9ZZZZ</name>
<dbReference type="EMBL" id="MN740095">
    <property type="protein sequence ID" value="QHT87633.1"/>
    <property type="molecule type" value="Genomic_DNA"/>
</dbReference>
<accession>A0A6C0I675</accession>
<sequence>MVKSKKWWETAKANFTKLLAYFHDHITTLNSSKMFAGLMVITLNIVSKFVHIKLGKTLESYLKFSFSRNVLVFAIAWMGTRDVYIALIIMLFFILFTEYLLHEDSALFILSDDFKEHHMKLLDEKDTVTDEEIVKAKLVLEKAEKQKNK</sequence>
<keyword evidence="1" id="KW-0812">Transmembrane</keyword>
<keyword evidence="1" id="KW-1133">Transmembrane helix</keyword>
<feature type="transmembrane region" description="Helical" evidence="1">
    <location>
        <begin position="84"/>
        <end position="101"/>
    </location>
</feature>
<evidence type="ECO:0000313" key="2">
    <source>
        <dbReference type="EMBL" id="QHT87633.1"/>
    </source>
</evidence>
<evidence type="ECO:0000256" key="1">
    <source>
        <dbReference type="SAM" id="Phobius"/>
    </source>
</evidence>
<organism evidence="2">
    <name type="scientific">viral metagenome</name>
    <dbReference type="NCBI Taxonomy" id="1070528"/>
    <lineage>
        <taxon>unclassified sequences</taxon>
        <taxon>metagenomes</taxon>
        <taxon>organismal metagenomes</taxon>
    </lineage>
</organism>
<keyword evidence="1" id="KW-0472">Membrane</keyword>
<proteinExistence type="predicted"/>
<protein>
    <submittedName>
        <fullName evidence="2">Uncharacterized protein</fullName>
    </submittedName>
</protein>